<dbReference type="EnsemblPlants" id="AET2Gv21158900.1">
    <property type="protein sequence ID" value="AET2Gv21158900.1"/>
    <property type="gene ID" value="AET2Gv21158900"/>
</dbReference>
<accession>A0A453D9Z5</accession>
<evidence type="ECO:0000313" key="2">
    <source>
        <dbReference type="Proteomes" id="UP000015105"/>
    </source>
</evidence>
<proteinExistence type="predicted"/>
<reference evidence="2" key="2">
    <citation type="journal article" date="2017" name="Nat. Plants">
        <title>The Aegilops tauschii genome reveals multiple impacts of transposons.</title>
        <authorList>
            <person name="Zhao G."/>
            <person name="Zou C."/>
            <person name="Li K."/>
            <person name="Wang K."/>
            <person name="Li T."/>
            <person name="Gao L."/>
            <person name="Zhang X."/>
            <person name="Wang H."/>
            <person name="Yang Z."/>
            <person name="Liu X."/>
            <person name="Jiang W."/>
            <person name="Mao L."/>
            <person name="Kong X."/>
            <person name="Jiao Y."/>
            <person name="Jia J."/>
        </authorList>
    </citation>
    <scope>NUCLEOTIDE SEQUENCE [LARGE SCALE GENOMIC DNA]</scope>
    <source>
        <strain evidence="2">cv. AL8/78</strain>
    </source>
</reference>
<sequence>MQTRYSYLGVVGRTTAVIKKNIVGEHNVPFQMYYELSPIDLHAGGAADADNSSAALFRLVSFFTEGVISMMNELMIG</sequence>
<dbReference type="AlphaFoldDB" id="A0A453D9Z5"/>
<reference evidence="1" key="4">
    <citation type="submission" date="2019-03" db="UniProtKB">
        <authorList>
            <consortium name="EnsemblPlants"/>
        </authorList>
    </citation>
    <scope>IDENTIFICATION</scope>
</reference>
<organism evidence="1 2">
    <name type="scientific">Aegilops tauschii subsp. strangulata</name>
    <name type="common">Goatgrass</name>
    <dbReference type="NCBI Taxonomy" id="200361"/>
    <lineage>
        <taxon>Eukaryota</taxon>
        <taxon>Viridiplantae</taxon>
        <taxon>Streptophyta</taxon>
        <taxon>Embryophyta</taxon>
        <taxon>Tracheophyta</taxon>
        <taxon>Spermatophyta</taxon>
        <taxon>Magnoliopsida</taxon>
        <taxon>Liliopsida</taxon>
        <taxon>Poales</taxon>
        <taxon>Poaceae</taxon>
        <taxon>BOP clade</taxon>
        <taxon>Pooideae</taxon>
        <taxon>Triticodae</taxon>
        <taxon>Triticeae</taxon>
        <taxon>Triticinae</taxon>
        <taxon>Aegilops</taxon>
    </lineage>
</organism>
<evidence type="ECO:0000313" key="1">
    <source>
        <dbReference type="EnsemblPlants" id="AET2Gv21158900.1"/>
    </source>
</evidence>
<keyword evidence="2" id="KW-1185">Reference proteome</keyword>
<dbReference type="Proteomes" id="UP000015105">
    <property type="component" value="Chromosome 2D"/>
</dbReference>
<reference evidence="2" key="1">
    <citation type="journal article" date="2014" name="Science">
        <title>Ancient hybridizations among the ancestral genomes of bread wheat.</title>
        <authorList>
            <consortium name="International Wheat Genome Sequencing Consortium,"/>
            <person name="Marcussen T."/>
            <person name="Sandve S.R."/>
            <person name="Heier L."/>
            <person name="Spannagl M."/>
            <person name="Pfeifer M."/>
            <person name="Jakobsen K.S."/>
            <person name="Wulff B.B."/>
            <person name="Steuernagel B."/>
            <person name="Mayer K.F."/>
            <person name="Olsen O.A."/>
        </authorList>
    </citation>
    <scope>NUCLEOTIDE SEQUENCE [LARGE SCALE GENOMIC DNA]</scope>
    <source>
        <strain evidence="2">cv. AL8/78</strain>
    </source>
</reference>
<reference evidence="1" key="3">
    <citation type="journal article" date="2017" name="Nature">
        <title>Genome sequence of the progenitor of the wheat D genome Aegilops tauschii.</title>
        <authorList>
            <person name="Luo M.C."/>
            <person name="Gu Y.Q."/>
            <person name="Puiu D."/>
            <person name="Wang H."/>
            <person name="Twardziok S.O."/>
            <person name="Deal K.R."/>
            <person name="Huo N."/>
            <person name="Zhu T."/>
            <person name="Wang L."/>
            <person name="Wang Y."/>
            <person name="McGuire P.E."/>
            <person name="Liu S."/>
            <person name="Long H."/>
            <person name="Ramasamy R.K."/>
            <person name="Rodriguez J.C."/>
            <person name="Van S.L."/>
            <person name="Yuan L."/>
            <person name="Wang Z."/>
            <person name="Xia Z."/>
            <person name="Xiao L."/>
            <person name="Anderson O.D."/>
            <person name="Ouyang S."/>
            <person name="Liang Y."/>
            <person name="Zimin A.V."/>
            <person name="Pertea G."/>
            <person name="Qi P."/>
            <person name="Bennetzen J.L."/>
            <person name="Dai X."/>
            <person name="Dawson M.W."/>
            <person name="Muller H.G."/>
            <person name="Kugler K."/>
            <person name="Rivarola-Duarte L."/>
            <person name="Spannagl M."/>
            <person name="Mayer K.F.X."/>
            <person name="Lu F.H."/>
            <person name="Bevan M.W."/>
            <person name="Leroy P."/>
            <person name="Li P."/>
            <person name="You F.M."/>
            <person name="Sun Q."/>
            <person name="Liu Z."/>
            <person name="Lyons E."/>
            <person name="Wicker T."/>
            <person name="Salzberg S.L."/>
            <person name="Devos K.M."/>
            <person name="Dvorak J."/>
        </authorList>
    </citation>
    <scope>NUCLEOTIDE SEQUENCE [LARGE SCALE GENOMIC DNA]</scope>
    <source>
        <strain evidence="1">cv. AL8/78</strain>
    </source>
</reference>
<reference evidence="1" key="5">
    <citation type="journal article" date="2021" name="G3 (Bethesda)">
        <title>Aegilops tauschii genome assembly Aet v5.0 features greater sequence contiguity and improved annotation.</title>
        <authorList>
            <person name="Wang L."/>
            <person name="Zhu T."/>
            <person name="Rodriguez J.C."/>
            <person name="Deal K.R."/>
            <person name="Dubcovsky J."/>
            <person name="McGuire P.E."/>
            <person name="Lux T."/>
            <person name="Spannagl M."/>
            <person name="Mayer K.F.X."/>
            <person name="Baldrich P."/>
            <person name="Meyers B.C."/>
            <person name="Huo N."/>
            <person name="Gu Y.Q."/>
            <person name="Zhou H."/>
            <person name="Devos K.M."/>
            <person name="Bennetzen J.L."/>
            <person name="Unver T."/>
            <person name="Budak H."/>
            <person name="Gulick P.J."/>
            <person name="Galiba G."/>
            <person name="Kalapos B."/>
            <person name="Nelson D.R."/>
            <person name="Li P."/>
            <person name="You F.M."/>
            <person name="Luo M.C."/>
            <person name="Dvorak J."/>
        </authorList>
    </citation>
    <scope>NUCLEOTIDE SEQUENCE [LARGE SCALE GENOMIC DNA]</scope>
    <source>
        <strain evidence="1">cv. AL8/78</strain>
    </source>
</reference>
<protein>
    <submittedName>
        <fullName evidence="1">Uncharacterized protein</fullName>
    </submittedName>
</protein>
<dbReference type="Gramene" id="AET2Gv21158900.1">
    <property type="protein sequence ID" value="AET2Gv21158900.1"/>
    <property type="gene ID" value="AET2Gv21158900"/>
</dbReference>
<name>A0A453D9Z5_AEGTS</name>